<evidence type="ECO:0000256" key="9">
    <source>
        <dbReference type="RuleBase" id="RU366010"/>
    </source>
</evidence>
<evidence type="ECO:0000256" key="2">
    <source>
        <dbReference type="ARBA" id="ARBA00013133"/>
    </source>
</evidence>
<evidence type="ECO:0000256" key="10">
    <source>
        <dbReference type="SAM" id="MobiDB-lite"/>
    </source>
</evidence>
<dbReference type="InterPro" id="IPR014710">
    <property type="entry name" value="RmlC-like_jellyroll"/>
</dbReference>
<comment type="similarity">
    <text evidence="1 9">Belongs to the cysteine dioxygenase family.</text>
</comment>
<dbReference type="InterPro" id="IPR010300">
    <property type="entry name" value="CDO_1"/>
</dbReference>
<name>A0A1Y2CY43_9FUNG</name>
<dbReference type="GO" id="GO:0008198">
    <property type="term" value="F:ferrous iron binding"/>
    <property type="evidence" value="ECO:0007669"/>
    <property type="project" value="TreeGrafter"/>
</dbReference>
<comment type="caution">
    <text evidence="11">The sequence shown here is derived from an EMBL/GenBank/DDBJ whole genome shotgun (WGS) entry which is preliminary data.</text>
</comment>
<evidence type="ECO:0000256" key="6">
    <source>
        <dbReference type="ARBA" id="ARBA00023004"/>
    </source>
</evidence>
<feature type="cross-link" description="3'-(S-cysteinyl)-tyrosine (Cys-Tyr)" evidence="7">
    <location>
        <begin position="112"/>
        <end position="200"/>
    </location>
</feature>
<dbReference type="SUPFAM" id="SSF51182">
    <property type="entry name" value="RmlC-like cupins"/>
    <property type="match status" value="1"/>
</dbReference>
<dbReference type="OrthoDB" id="543511at2759"/>
<evidence type="ECO:0000256" key="4">
    <source>
        <dbReference type="ARBA" id="ARBA00022964"/>
    </source>
</evidence>
<keyword evidence="3 8" id="KW-0479">Metal-binding</keyword>
<dbReference type="InterPro" id="IPR011051">
    <property type="entry name" value="RmlC_Cupin_sf"/>
</dbReference>
<dbReference type="PANTHER" id="PTHR12918">
    <property type="entry name" value="CYSTEINE DIOXYGENASE"/>
    <property type="match status" value="1"/>
</dbReference>
<evidence type="ECO:0000256" key="8">
    <source>
        <dbReference type="PIRSR" id="PIRSR610300-51"/>
    </source>
</evidence>
<feature type="region of interest" description="Disordered" evidence="10">
    <location>
        <begin position="1"/>
        <end position="21"/>
    </location>
</feature>
<keyword evidence="7" id="KW-0883">Thioether bond</keyword>
<dbReference type="Gene3D" id="2.60.120.10">
    <property type="entry name" value="Jelly Rolls"/>
    <property type="match status" value="1"/>
</dbReference>
<dbReference type="STRING" id="329046.A0A1Y2CY43"/>
<proteinExistence type="inferred from homology"/>
<evidence type="ECO:0000256" key="3">
    <source>
        <dbReference type="ARBA" id="ARBA00022723"/>
    </source>
</evidence>
<comment type="catalytic activity">
    <reaction evidence="9">
        <text>L-cysteine + O2 = 3-sulfino-L-alanine + H(+)</text>
        <dbReference type="Rhea" id="RHEA:20441"/>
        <dbReference type="ChEBI" id="CHEBI:15378"/>
        <dbReference type="ChEBI" id="CHEBI:15379"/>
        <dbReference type="ChEBI" id="CHEBI:35235"/>
        <dbReference type="ChEBI" id="CHEBI:61085"/>
        <dbReference type="EC" id="1.13.11.20"/>
    </reaction>
</comment>
<evidence type="ECO:0000313" key="12">
    <source>
        <dbReference type="Proteomes" id="UP000193642"/>
    </source>
</evidence>
<evidence type="ECO:0000256" key="5">
    <source>
        <dbReference type="ARBA" id="ARBA00023002"/>
    </source>
</evidence>
<sequence length="240" mass="26217">MDRTTSEATLAPVTPATANPTPKSLGDLVAFLHSQLDDKGINEMDQVDVNKIQAAMEAYASNIDEWSQFRHFDVGRYTRNLVDSGNGKFNLMILCWPEGVASPIHDHAGSHCLMKILEGGLKETRYAWPEDKGPKSTPPTSLLSSITDQSVSVTEGAKCAMDITLETPLELDQVAYIHDKIGLHRVSNPTSAPAVSLHLYCPPYETCKTFDERTSKCRGSGRAVFYSEGGVLKNPKTSST</sequence>
<feature type="binding site" evidence="8">
    <location>
        <position position="184"/>
    </location>
    <ligand>
        <name>Fe cation</name>
        <dbReference type="ChEBI" id="CHEBI:24875"/>
        <note>catalytic</note>
    </ligand>
</feature>
<dbReference type="Proteomes" id="UP000193642">
    <property type="component" value="Unassembled WGS sequence"/>
</dbReference>
<keyword evidence="6 8" id="KW-0408">Iron</keyword>
<dbReference type="Pfam" id="PF05995">
    <property type="entry name" value="CDO_I"/>
    <property type="match status" value="1"/>
</dbReference>
<dbReference type="AlphaFoldDB" id="A0A1Y2CY43"/>
<comment type="cofactor">
    <cofactor evidence="9">
        <name>Fe cation</name>
        <dbReference type="ChEBI" id="CHEBI:24875"/>
    </cofactor>
    <text evidence="9">Binds 1 Fe cation per subunit.</text>
</comment>
<feature type="compositionally biased region" description="Low complexity" evidence="10">
    <location>
        <begin position="8"/>
        <end position="21"/>
    </location>
</feature>
<evidence type="ECO:0000256" key="7">
    <source>
        <dbReference type="PIRSR" id="PIRSR610300-50"/>
    </source>
</evidence>
<protein>
    <recommendedName>
        <fullName evidence="2 9">Cysteine dioxygenase</fullName>
        <ecNumber evidence="2 9">1.13.11.20</ecNumber>
    </recommendedName>
</protein>
<dbReference type="EC" id="1.13.11.20" evidence="2 9"/>
<dbReference type="PANTHER" id="PTHR12918:SF1">
    <property type="entry name" value="CYSTEINE DIOXYGENASE TYPE 1"/>
    <property type="match status" value="1"/>
</dbReference>
<dbReference type="CDD" id="cd10548">
    <property type="entry name" value="cupin_CDO"/>
    <property type="match status" value="1"/>
</dbReference>
<keyword evidence="4 9" id="KW-0223">Dioxygenase</keyword>
<feature type="binding site" evidence="8">
    <location>
        <position position="107"/>
    </location>
    <ligand>
        <name>Fe cation</name>
        <dbReference type="ChEBI" id="CHEBI:24875"/>
        <note>catalytic</note>
    </ligand>
</feature>
<feature type="binding site" evidence="8">
    <location>
        <position position="105"/>
    </location>
    <ligand>
        <name>Fe cation</name>
        <dbReference type="ChEBI" id="CHEBI:24875"/>
        <note>catalytic</note>
    </ligand>
</feature>
<dbReference type="EMBL" id="MCGO01000004">
    <property type="protein sequence ID" value="ORY51951.1"/>
    <property type="molecule type" value="Genomic_DNA"/>
</dbReference>
<keyword evidence="12" id="KW-1185">Reference proteome</keyword>
<gene>
    <name evidence="11" type="ORF">BCR33DRAFT_712153</name>
</gene>
<evidence type="ECO:0000313" key="11">
    <source>
        <dbReference type="EMBL" id="ORY51951.1"/>
    </source>
</evidence>
<organism evidence="11 12">
    <name type="scientific">Rhizoclosmatium globosum</name>
    <dbReference type="NCBI Taxonomy" id="329046"/>
    <lineage>
        <taxon>Eukaryota</taxon>
        <taxon>Fungi</taxon>
        <taxon>Fungi incertae sedis</taxon>
        <taxon>Chytridiomycota</taxon>
        <taxon>Chytridiomycota incertae sedis</taxon>
        <taxon>Chytridiomycetes</taxon>
        <taxon>Chytridiales</taxon>
        <taxon>Chytriomycetaceae</taxon>
        <taxon>Rhizoclosmatium</taxon>
    </lineage>
</organism>
<reference evidence="11 12" key="1">
    <citation type="submission" date="2016-07" db="EMBL/GenBank/DDBJ databases">
        <title>Pervasive Adenine N6-methylation of Active Genes in Fungi.</title>
        <authorList>
            <consortium name="DOE Joint Genome Institute"/>
            <person name="Mondo S.J."/>
            <person name="Dannebaum R.O."/>
            <person name="Kuo R.C."/>
            <person name="Labutti K."/>
            <person name="Haridas S."/>
            <person name="Kuo A."/>
            <person name="Salamov A."/>
            <person name="Ahrendt S.R."/>
            <person name="Lipzen A."/>
            <person name="Sullivan W."/>
            <person name="Andreopoulos W.B."/>
            <person name="Clum A."/>
            <person name="Lindquist E."/>
            <person name="Daum C."/>
            <person name="Ramamoorthy G.K."/>
            <person name="Gryganskyi A."/>
            <person name="Culley D."/>
            <person name="Magnuson J.K."/>
            <person name="James T.Y."/>
            <person name="O'Malley M.A."/>
            <person name="Stajich J.E."/>
            <person name="Spatafora J.W."/>
            <person name="Visel A."/>
            <person name="Grigoriev I.V."/>
        </authorList>
    </citation>
    <scope>NUCLEOTIDE SEQUENCE [LARGE SCALE GENOMIC DNA]</scope>
    <source>
        <strain evidence="11 12">JEL800</strain>
    </source>
</reference>
<accession>A0A1Y2CY43</accession>
<keyword evidence="5 9" id="KW-0560">Oxidoreductase</keyword>
<evidence type="ECO:0000256" key="1">
    <source>
        <dbReference type="ARBA" id="ARBA00006622"/>
    </source>
</evidence>
<dbReference type="GO" id="GO:0017172">
    <property type="term" value="F:cysteine dioxygenase activity"/>
    <property type="evidence" value="ECO:0007669"/>
    <property type="project" value="UniProtKB-UniRule"/>
</dbReference>
<dbReference type="GO" id="GO:0019448">
    <property type="term" value="P:L-cysteine catabolic process"/>
    <property type="evidence" value="ECO:0007669"/>
    <property type="project" value="TreeGrafter"/>
</dbReference>